<protein>
    <submittedName>
        <fullName evidence="6">Transcriptional regulator Cbl</fullName>
    </submittedName>
</protein>
<dbReference type="Pfam" id="PF00126">
    <property type="entry name" value="HTH_1"/>
    <property type="match status" value="1"/>
</dbReference>
<dbReference type="RefSeq" id="WP_039423651.1">
    <property type="nucleotide sequence ID" value="NZ_CP061845.1"/>
</dbReference>
<evidence type="ECO:0000313" key="7">
    <source>
        <dbReference type="Proteomes" id="UP000029994"/>
    </source>
</evidence>
<evidence type="ECO:0000259" key="5">
    <source>
        <dbReference type="PROSITE" id="PS50931"/>
    </source>
</evidence>
<evidence type="ECO:0000256" key="2">
    <source>
        <dbReference type="ARBA" id="ARBA00023015"/>
    </source>
</evidence>
<dbReference type="PROSITE" id="PS50931">
    <property type="entry name" value="HTH_LYSR"/>
    <property type="match status" value="1"/>
</dbReference>
<dbReference type="InterPro" id="IPR037423">
    <property type="entry name" value="CysB_PBP2"/>
</dbReference>
<dbReference type="PANTHER" id="PTHR30126">
    <property type="entry name" value="HTH-TYPE TRANSCRIPTIONAL REGULATOR"/>
    <property type="match status" value="1"/>
</dbReference>
<evidence type="ECO:0000256" key="1">
    <source>
        <dbReference type="ARBA" id="ARBA00009437"/>
    </source>
</evidence>
<organism evidence="6 7">
    <name type="scientific">Vibrio navarrensis</name>
    <dbReference type="NCBI Taxonomy" id="29495"/>
    <lineage>
        <taxon>Bacteria</taxon>
        <taxon>Pseudomonadati</taxon>
        <taxon>Pseudomonadota</taxon>
        <taxon>Gammaproteobacteria</taxon>
        <taxon>Vibrionales</taxon>
        <taxon>Vibrionaceae</taxon>
        <taxon>Vibrio</taxon>
    </lineage>
</organism>
<evidence type="ECO:0000313" key="6">
    <source>
        <dbReference type="EMBL" id="KGK10295.1"/>
    </source>
</evidence>
<keyword evidence="7" id="KW-1185">Reference proteome</keyword>
<reference evidence="6 7" key="1">
    <citation type="submission" date="2014-04" db="EMBL/GenBank/DDBJ databases">
        <title>Genome sequencing of Vibrio navarrensis strains.</title>
        <authorList>
            <person name="Gladney L.M."/>
            <person name="Katz L.S."/>
            <person name="Marino-Ramirez L."/>
            <person name="Jordan I.K."/>
        </authorList>
    </citation>
    <scope>NUCLEOTIDE SEQUENCE [LARGE SCALE GENOMIC DNA]</scope>
    <source>
        <strain evidence="6 7">ATCC 51183</strain>
    </source>
</reference>
<dbReference type="STRING" id="29495.EA26_02805"/>
<comment type="caution">
    <text evidence="6">The sequence shown here is derived from an EMBL/GenBank/DDBJ whole genome shotgun (WGS) entry which is preliminary data.</text>
</comment>
<dbReference type="PRINTS" id="PR00039">
    <property type="entry name" value="HTHLYSR"/>
</dbReference>
<evidence type="ECO:0000256" key="3">
    <source>
        <dbReference type="ARBA" id="ARBA00023125"/>
    </source>
</evidence>
<keyword evidence="4" id="KW-0804">Transcription</keyword>
<comment type="similarity">
    <text evidence="1">Belongs to the LysR transcriptional regulatory family.</text>
</comment>
<proteinExistence type="inferred from homology"/>
<dbReference type="InterPro" id="IPR000847">
    <property type="entry name" value="LysR_HTH_N"/>
</dbReference>
<keyword evidence="3" id="KW-0238">DNA-binding</keyword>
<dbReference type="EMBL" id="JMCG01000001">
    <property type="protein sequence ID" value="KGK10295.1"/>
    <property type="molecule type" value="Genomic_DNA"/>
</dbReference>
<dbReference type="GeneID" id="43682130"/>
<dbReference type="Pfam" id="PF03466">
    <property type="entry name" value="LysR_substrate"/>
    <property type="match status" value="1"/>
</dbReference>
<feature type="domain" description="HTH lysR-type" evidence="5">
    <location>
        <begin position="1"/>
        <end position="59"/>
    </location>
</feature>
<accession>A0A099M974</accession>
<dbReference type="CDD" id="cd08413">
    <property type="entry name" value="PBP2_CysB_like"/>
    <property type="match status" value="1"/>
</dbReference>
<name>A0A099M974_9VIBR</name>
<dbReference type="Gene3D" id="3.40.190.10">
    <property type="entry name" value="Periplasmic binding protein-like II"/>
    <property type="match status" value="2"/>
</dbReference>
<keyword evidence="2" id="KW-0805">Transcription regulation</keyword>
<dbReference type="SUPFAM" id="SSF53850">
    <property type="entry name" value="Periplasmic binding protein-like II"/>
    <property type="match status" value="1"/>
</dbReference>
<dbReference type="AlphaFoldDB" id="A0A099M974"/>
<dbReference type="GO" id="GO:0000976">
    <property type="term" value="F:transcription cis-regulatory region binding"/>
    <property type="evidence" value="ECO:0007669"/>
    <property type="project" value="TreeGrafter"/>
</dbReference>
<dbReference type="GO" id="GO:0019344">
    <property type="term" value="P:cysteine biosynthetic process"/>
    <property type="evidence" value="ECO:0007669"/>
    <property type="project" value="TreeGrafter"/>
</dbReference>
<dbReference type="Proteomes" id="UP000029994">
    <property type="component" value="Unassembled WGS sequence"/>
</dbReference>
<dbReference type="SUPFAM" id="SSF46785">
    <property type="entry name" value="Winged helix' DNA-binding domain"/>
    <property type="match status" value="1"/>
</dbReference>
<evidence type="ECO:0000256" key="4">
    <source>
        <dbReference type="ARBA" id="ARBA00023163"/>
    </source>
</evidence>
<dbReference type="GO" id="GO:0003700">
    <property type="term" value="F:DNA-binding transcription factor activity"/>
    <property type="evidence" value="ECO:0007669"/>
    <property type="project" value="InterPro"/>
</dbReference>
<dbReference type="InterPro" id="IPR005119">
    <property type="entry name" value="LysR_subst-bd"/>
</dbReference>
<dbReference type="eggNOG" id="COG0583">
    <property type="taxonomic scope" value="Bacteria"/>
</dbReference>
<gene>
    <name evidence="6" type="primary">cbl</name>
    <name evidence="6" type="ORF">EA26_02805</name>
</gene>
<dbReference type="Gene3D" id="1.10.10.10">
    <property type="entry name" value="Winged helix-like DNA-binding domain superfamily/Winged helix DNA-binding domain"/>
    <property type="match status" value="1"/>
</dbReference>
<dbReference type="InterPro" id="IPR036388">
    <property type="entry name" value="WH-like_DNA-bd_sf"/>
</dbReference>
<sequence>MNFQQLRIVRETVKQNFNLTEVANALYTSQSGVSRNIKELEEELGLLLYVRKGKRLLGMTKPGEDLLVMAEKILNEAANIKRLAQNFAQPKVGKLVIATTHTQARYALPEVIKEFRVHYPLVKLVIYQGSPKDILTMVQNGEADIGIASELLAENGGIATFEYYQWHHRVIAPSNHPLADEENLTLEQLVQWPLITYHRGLTGRSNIDRAFATQEQQPEIVLSAQDSDVIKTYVSLGMGVGIIAEKAIHSDEDSSLVRIDASHLFATNTVWLGVKSHKLQPDYTHFFLNLCNPSLSLDDIHSEIYRDKSALNYAGFNYQI</sequence>
<dbReference type="InterPro" id="IPR036390">
    <property type="entry name" value="WH_DNA-bd_sf"/>
</dbReference>
<dbReference type="PANTHER" id="PTHR30126:SF6">
    <property type="entry name" value="HTH-TYPE TRANSCRIPTIONAL REGULATOR CYSB-RELATED"/>
    <property type="match status" value="1"/>
</dbReference>